<dbReference type="AlphaFoldDB" id="A0AAD5YH12"/>
<dbReference type="InterPro" id="IPR050740">
    <property type="entry name" value="Aldehyde_DH_Superfamily"/>
</dbReference>
<dbReference type="InterPro" id="IPR029510">
    <property type="entry name" value="Ald_DH_CS_GLU"/>
</dbReference>
<feature type="domain" description="Aldehyde dehydrogenase" evidence="4">
    <location>
        <begin position="21"/>
        <end position="454"/>
    </location>
</feature>
<keyword evidence="1 3" id="KW-0560">Oxidoreductase</keyword>
<dbReference type="EMBL" id="JANAWD010000172">
    <property type="protein sequence ID" value="KAJ3484881.1"/>
    <property type="molecule type" value="Genomic_DNA"/>
</dbReference>
<dbReference type="GO" id="GO:0004777">
    <property type="term" value="F:succinate-semialdehyde dehydrogenase (NAD+) activity"/>
    <property type="evidence" value="ECO:0007669"/>
    <property type="project" value="TreeGrafter"/>
</dbReference>
<dbReference type="InterPro" id="IPR015590">
    <property type="entry name" value="Aldehyde_DH_dom"/>
</dbReference>
<comment type="similarity">
    <text evidence="3">Belongs to the aldehyde dehydrogenase family.</text>
</comment>
<dbReference type="InterPro" id="IPR016161">
    <property type="entry name" value="Ald_DH/histidinol_DH"/>
</dbReference>
<dbReference type="GO" id="GO:0009450">
    <property type="term" value="P:gamma-aminobutyric acid catabolic process"/>
    <property type="evidence" value="ECO:0007669"/>
    <property type="project" value="TreeGrafter"/>
</dbReference>
<evidence type="ECO:0000256" key="1">
    <source>
        <dbReference type="ARBA" id="ARBA00023002"/>
    </source>
</evidence>
<evidence type="ECO:0000259" key="4">
    <source>
        <dbReference type="Pfam" id="PF00171"/>
    </source>
</evidence>
<organism evidence="5 6">
    <name type="scientific">Meripilus lineatus</name>
    <dbReference type="NCBI Taxonomy" id="2056292"/>
    <lineage>
        <taxon>Eukaryota</taxon>
        <taxon>Fungi</taxon>
        <taxon>Dikarya</taxon>
        <taxon>Basidiomycota</taxon>
        <taxon>Agaricomycotina</taxon>
        <taxon>Agaricomycetes</taxon>
        <taxon>Polyporales</taxon>
        <taxon>Meripilaceae</taxon>
        <taxon>Meripilus</taxon>
    </lineage>
</organism>
<dbReference type="InterPro" id="IPR016163">
    <property type="entry name" value="Ald_DH_C"/>
</dbReference>
<reference evidence="5" key="1">
    <citation type="submission" date="2022-07" db="EMBL/GenBank/DDBJ databases">
        <title>Genome Sequence of Physisporinus lineatus.</title>
        <authorList>
            <person name="Buettner E."/>
        </authorList>
    </citation>
    <scope>NUCLEOTIDE SEQUENCE</scope>
    <source>
        <strain evidence="5">VT162</strain>
    </source>
</reference>
<name>A0AAD5YH12_9APHY</name>
<dbReference type="Pfam" id="PF00171">
    <property type="entry name" value="Aldedh"/>
    <property type="match status" value="1"/>
</dbReference>
<evidence type="ECO:0000256" key="3">
    <source>
        <dbReference type="RuleBase" id="RU003345"/>
    </source>
</evidence>
<dbReference type="PROSITE" id="PS00687">
    <property type="entry name" value="ALDEHYDE_DEHYDR_GLU"/>
    <property type="match status" value="1"/>
</dbReference>
<sequence length="472" mass="50226">MVALTQNFIPLYIGGQRRAASDNSTYDVFNPSNGQILAKVAAATADDCKAAVDSAAKAFETWQHSTPGFRSTIIRKAVDIILSDKYKQRIIDTVVQETVGSHVGGMVDLPYKVKGDILPSDHGNHVFIKKRPMGVILNISPWNAPLILALSTSLPALAAGNTVVLKTSESSPGSQSITAEILKEAGLPDGVFNIIHTRREDSGPRVAEIIAHPQVRKLAFTGSDRIGRILAAELAKHMKPGVFELGGKAPTIVLKDANIDGAARAAVAGSMLHCGQLCVSTERVIVQKEVADELISRIKTIASKITVGDPSTTNAKLGPAFSTASAANIVGMIKDAVDAGAEVLVGDLTHNDAFIKPHVVLGAKPGDRLWDRETFGPVADSVEHAIELANATTYSLASSLWTNDMRTAFDVASKVRAGKMIINGLPFGMESRFSQGGMGGSSGYGHFTIDEFLDTQMVSFENPNQPFVLVDF</sequence>
<dbReference type="PANTHER" id="PTHR43353:SF6">
    <property type="entry name" value="CYTOPLASMIC ALDEHYDE DEHYDROGENASE (EUROFUNG)"/>
    <property type="match status" value="1"/>
</dbReference>
<dbReference type="Gene3D" id="3.40.309.10">
    <property type="entry name" value="Aldehyde Dehydrogenase, Chain A, domain 2"/>
    <property type="match status" value="1"/>
</dbReference>
<accession>A0AAD5YH12</accession>
<gene>
    <name evidence="5" type="ORF">NLI96_g5347</name>
</gene>
<comment type="caution">
    <text evidence="5">The sequence shown here is derived from an EMBL/GenBank/DDBJ whole genome shotgun (WGS) entry which is preliminary data.</text>
</comment>
<dbReference type="PANTHER" id="PTHR43353">
    <property type="entry name" value="SUCCINATE-SEMIALDEHYDE DEHYDROGENASE, MITOCHONDRIAL"/>
    <property type="match status" value="1"/>
</dbReference>
<dbReference type="SUPFAM" id="SSF53720">
    <property type="entry name" value="ALDH-like"/>
    <property type="match status" value="1"/>
</dbReference>
<feature type="active site" evidence="2">
    <location>
        <position position="244"/>
    </location>
</feature>
<evidence type="ECO:0000256" key="2">
    <source>
        <dbReference type="PROSITE-ProRule" id="PRU10007"/>
    </source>
</evidence>
<protein>
    <recommendedName>
        <fullName evidence="4">Aldehyde dehydrogenase domain-containing protein</fullName>
    </recommendedName>
</protein>
<evidence type="ECO:0000313" key="6">
    <source>
        <dbReference type="Proteomes" id="UP001212997"/>
    </source>
</evidence>
<proteinExistence type="inferred from homology"/>
<evidence type="ECO:0000313" key="5">
    <source>
        <dbReference type="EMBL" id="KAJ3484881.1"/>
    </source>
</evidence>
<dbReference type="Gene3D" id="3.40.605.10">
    <property type="entry name" value="Aldehyde Dehydrogenase, Chain A, domain 1"/>
    <property type="match status" value="1"/>
</dbReference>
<dbReference type="InterPro" id="IPR016162">
    <property type="entry name" value="Ald_DH_N"/>
</dbReference>
<dbReference type="Proteomes" id="UP001212997">
    <property type="component" value="Unassembled WGS sequence"/>
</dbReference>
<keyword evidence="6" id="KW-1185">Reference proteome</keyword>